<dbReference type="OMA" id="FEIRMDS"/>
<dbReference type="OrthoDB" id="443524at2759"/>
<keyword evidence="3" id="KW-1185">Reference proteome</keyword>
<organism evidence="2 3">
    <name type="scientific">Hermetia illucens</name>
    <name type="common">Black soldier fly</name>
    <dbReference type="NCBI Taxonomy" id="343691"/>
    <lineage>
        <taxon>Eukaryota</taxon>
        <taxon>Metazoa</taxon>
        <taxon>Ecdysozoa</taxon>
        <taxon>Arthropoda</taxon>
        <taxon>Hexapoda</taxon>
        <taxon>Insecta</taxon>
        <taxon>Pterygota</taxon>
        <taxon>Neoptera</taxon>
        <taxon>Endopterygota</taxon>
        <taxon>Diptera</taxon>
        <taxon>Brachycera</taxon>
        <taxon>Stratiomyomorpha</taxon>
        <taxon>Stratiomyidae</taxon>
        <taxon>Hermetiinae</taxon>
        <taxon>Hermetia</taxon>
    </lineage>
</organism>
<dbReference type="PROSITE" id="PS51286">
    <property type="entry name" value="RAP"/>
    <property type="match status" value="1"/>
</dbReference>
<dbReference type="InParanoid" id="A0A7R8Z577"/>
<dbReference type="EMBL" id="LR899014">
    <property type="protein sequence ID" value="CAD7093812.1"/>
    <property type="molecule type" value="Genomic_DNA"/>
</dbReference>
<evidence type="ECO:0000259" key="1">
    <source>
        <dbReference type="PROSITE" id="PS51286"/>
    </source>
</evidence>
<proteinExistence type="predicted"/>
<evidence type="ECO:0000313" key="2">
    <source>
        <dbReference type="EMBL" id="CAD7093812.1"/>
    </source>
</evidence>
<dbReference type="AlphaFoldDB" id="A0A7R8Z577"/>
<feature type="domain" description="RAP" evidence="1">
    <location>
        <begin position="544"/>
        <end position="601"/>
    </location>
</feature>
<evidence type="ECO:0000313" key="3">
    <source>
        <dbReference type="Proteomes" id="UP000594454"/>
    </source>
</evidence>
<dbReference type="SMART" id="SM00952">
    <property type="entry name" value="RAP"/>
    <property type="match status" value="1"/>
</dbReference>
<reference evidence="2 3" key="1">
    <citation type="submission" date="2020-11" db="EMBL/GenBank/DDBJ databases">
        <authorList>
            <person name="Wallbank WR R."/>
            <person name="Pardo Diaz C."/>
            <person name="Kozak K."/>
            <person name="Martin S."/>
            <person name="Jiggins C."/>
            <person name="Moest M."/>
            <person name="Warren A I."/>
            <person name="Generalovic N T."/>
            <person name="Byers J.R.P. K."/>
            <person name="Montejo-Kovacevich G."/>
            <person name="Yen C E."/>
        </authorList>
    </citation>
    <scope>NUCLEOTIDE SEQUENCE [LARGE SCALE GENOMIC DNA]</scope>
</reference>
<accession>A0A7R8Z577</accession>
<dbReference type="Proteomes" id="UP000594454">
    <property type="component" value="Chromosome 6"/>
</dbReference>
<dbReference type="InterPro" id="IPR013584">
    <property type="entry name" value="RAP"/>
</dbReference>
<name>A0A7R8Z577_HERIL</name>
<sequence>MLALKLAQLSIRNGFLRCLHQTGSVMLSKEIGKVHQHPDELGQSIKSAVDTLELFDALSQHEKIMNSELVMQSLKTLFTLQKSGNSSLQTSQIAAHPQFEKLCRDLRRASRSLEINDIIQSLKILSYIGIPANSNIMHILLNLLRKQINDISLAHIVFLDFLLRKLERTPLVEALRMALPMLFQIQLSSQIDHENVPELVELLTFAANNNTSDKCVMSIVSALTLHGESLKVDAAVQIVWALTELQNFKPSHDRLLHNCFNIISSKIMQLSFEKVDLILHKTINKTVLKFDSFYSEDLLDAAAQHAVQNDIGFTNAMFILKKFNKLSFVNKPLLDYTANKVLENPQWIKSSRPALYLGFLTAFSIANYTPSNWESIKPYLFENPIVRSARNELPWMKFNLELLSIGCYSKDLLEKVFDDDFLDLHLAREQNLLDYLQMLLLYQCTQTVYAQYDGKLPDRRFIDKAIELNFEKQQFPLKACLENIFGGEEYVGTKISTRFGQLIDHIIVFDKDQRPVIVNETATPETEQAVMMIEDIKKESSNIVAILACPKSYYTINSHRLKGVFHLWTQTLENLGVRVLPVNLEQWSNLPEQERLPYLEREVKFTLQR</sequence>
<protein>
    <recommendedName>
        <fullName evidence="1">RAP domain-containing protein</fullName>
    </recommendedName>
</protein>
<gene>
    <name evidence="2" type="ORF">HERILL_LOCUS16075</name>
</gene>